<evidence type="ECO:0000259" key="2">
    <source>
        <dbReference type="PROSITE" id="PS51505"/>
    </source>
</evidence>
<dbReference type="PROSITE" id="PS51505">
    <property type="entry name" value="SCA7"/>
    <property type="match status" value="1"/>
</dbReference>
<dbReference type="AlphaFoldDB" id="A0A2Z6QQ07"/>
<evidence type="ECO:0000256" key="1">
    <source>
        <dbReference type="SAM" id="MobiDB-lite"/>
    </source>
</evidence>
<name>A0A2Z6QQ07_9GLOM</name>
<feature type="compositionally biased region" description="Basic residues" evidence="1">
    <location>
        <begin position="50"/>
        <end position="61"/>
    </location>
</feature>
<reference evidence="4" key="2">
    <citation type="submission" date="2019-10" db="EMBL/GenBank/DDBJ databases">
        <title>Conservation and host-specific expression of non-tandemly repeated heterogenous ribosome RNA gene in arbuscular mycorrhizal fungi.</title>
        <authorList>
            <person name="Maeda T."/>
            <person name="Kobayashi Y."/>
            <person name="Nakagawa T."/>
            <person name="Ezawa T."/>
            <person name="Yamaguchi K."/>
            <person name="Bino T."/>
            <person name="Nishimoto Y."/>
            <person name="Shigenobu S."/>
            <person name="Kawaguchi M."/>
        </authorList>
    </citation>
    <scope>NUCLEOTIDE SEQUENCE</scope>
    <source>
        <strain evidence="4">HR1</strain>
    </source>
</reference>
<reference evidence="3 5" key="1">
    <citation type="submission" date="2017-11" db="EMBL/GenBank/DDBJ databases">
        <title>The genome of Rhizophagus clarus HR1 reveals common genetic basis of auxotrophy among arbuscular mycorrhizal fungi.</title>
        <authorList>
            <person name="Kobayashi Y."/>
        </authorList>
    </citation>
    <scope>NUCLEOTIDE SEQUENCE [LARGE SCALE GENOMIC DNA]</scope>
    <source>
        <strain evidence="3 5">HR1</strain>
    </source>
</reference>
<proteinExistence type="predicted"/>
<dbReference type="InterPro" id="IPR013243">
    <property type="entry name" value="SCA7_dom"/>
</dbReference>
<dbReference type="Pfam" id="PF08313">
    <property type="entry name" value="SCA7"/>
    <property type="match status" value="1"/>
</dbReference>
<dbReference type="Proteomes" id="UP000615446">
    <property type="component" value="Unassembled WGS sequence"/>
</dbReference>
<dbReference type="GO" id="GO:0031048">
    <property type="term" value="P:regulatory ncRNA-mediated heterochromatin formation"/>
    <property type="evidence" value="ECO:0007669"/>
    <property type="project" value="TreeGrafter"/>
</dbReference>
<dbReference type="EMBL" id="BEXD01000390">
    <property type="protein sequence ID" value="GBB87024.1"/>
    <property type="molecule type" value="Genomic_DNA"/>
</dbReference>
<dbReference type="PANTHER" id="PTHR47805:SF1">
    <property type="entry name" value="SAGA-ASSOCIATED FACTOR 73"/>
    <property type="match status" value="1"/>
</dbReference>
<dbReference type="EMBL" id="BLAL01000034">
    <property type="protein sequence ID" value="GES77933.1"/>
    <property type="molecule type" value="Genomic_DNA"/>
</dbReference>
<dbReference type="Proteomes" id="UP000247702">
    <property type="component" value="Unassembled WGS sequence"/>
</dbReference>
<accession>A0A2Z6QQ07</accession>
<protein>
    <submittedName>
        <fullName evidence="4">SCA7-domain-containing protein</fullName>
    </submittedName>
</protein>
<keyword evidence="5" id="KW-1185">Reference proteome</keyword>
<organism evidence="3 5">
    <name type="scientific">Rhizophagus clarus</name>
    <dbReference type="NCBI Taxonomy" id="94130"/>
    <lineage>
        <taxon>Eukaryota</taxon>
        <taxon>Fungi</taxon>
        <taxon>Fungi incertae sedis</taxon>
        <taxon>Mucoromycota</taxon>
        <taxon>Glomeromycotina</taxon>
        <taxon>Glomeromycetes</taxon>
        <taxon>Glomerales</taxon>
        <taxon>Glomeraceae</taxon>
        <taxon>Rhizophagus</taxon>
    </lineage>
</organism>
<dbReference type="STRING" id="94130.A0A2Z6QQ07"/>
<feature type="compositionally biased region" description="Basic and acidic residues" evidence="1">
    <location>
        <begin position="19"/>
        <end position="32"/>
    </location>
</feature>
<dbReference type="Gene3D" id="6.10.140.1270">
    <property type="match status" value="1"/>
</dbReference>
<evidence type="ECO:0000313" key="4">
    <source>
        <dbReference type="EMBL" id="GES77933.1"/>
    </source>
</evidence>
<dbReference type="PANTHER" id="PTHR47805">
    <property type="entry name" value="SAGA-ASSOCIATED FACTOR 73"/>
    <property type="match status" value="1"/>
</dbReference>
<comment type="caution">
    <text evidence="3">The sequence shown here is derived from an EMBL/GenBank/DDBJ whole genome shotgun (WGS) entry which is preliminary data.</text>
</comment>
<evidence type="ECO:0000313" key="5">
    <source>
        <dbReference type="Proteomes" id="UP000247702"/>
    </source>
</evidence>
<dbReference type="GO" id="GO:0000124">
    <property type="term" value="C:SAGA complex"/>
    <property type="evidence" value="ECO:0007669"/>
    <property type="project" value="InterPro"/>
</dbReference>
<feature type="region of interest" description="Disordered" evidence="1">
    <location>
        <begin position="1"/>
        <end position="61"/>
    </location>
</feature>
<feature type="compositionally biased region" description="Basic and acidic residues" evidence="1">
    <location>
        <begin position="139"/>
        <end position="161"/>
    </location>
</feature>
<feature type="region of interest" description="Disordered" evidence="1">
    <location>
        <begin position="123"/>
        <end position="161"/>
    </location>
</feature>
<dbReference type="GO" id="GO:0006357">
    <property type="term" value="P:regulation of transcription by RNA polymerase II"/>
    <property type="evidence" value="ECO:0007669"/>
    <property type="project" value="TreeGrafter"/>
</dbReference>
<sequence>MDKSTSTDSSNIKISEPFVKNETDSGLQDEKKKTQKRPNSPTLAEESPRKKQKIKKCRKKKKIINRNKEVIDLDSQCGVITPPDNTPCTRSLNCKNHSLALKRSVMGRSQPYVILLIKYRRNKESKRRHQDNSVSKLNNNDKKDDTVKEVPTKEDNNSLEK</sequence>
<feature type="domain" description="SCA7" evidence="2">
    <location>
        <begin position="64"/>
        <end position="131"/>
    </location>
</feature>
<dbReference type="OrthoDB" id="21678at2759"/>
<dbReference type="GO" id="GO:1904802">
    <property type="term" value="P:RITS complex assembly"/>
    <property type="evidence" value="ECO:0007669"/>
    <property type="project" value="TreeGrafter"/>
</dbReference>
<evidence type="ECO:0000313" key="3">
    <source>
        <dbReference type="EMBL" id="GBB87024.1"/>
    </source>
</evidence>
<dbReference type="InterPro" id="IPR037804">
    <property type="entry name" value="SGF73"/>
</dbReference>
<gene>
    <name evidence="4" type="ORF">RCL2_000526200</name>
    <name evidence="3" type="ORF">RclHR1_13490003</name>
</gene>
<feature type="compositionally biased region" description="Polar residues" evidence="1">
    <location>
        <begin position="1"/>
        <end position="13"/>
    </location>
</feature>